<dbReference type="EMBL" id="AEQN01000014">
    <property type="protein sequence ID" value="EFV02068.1"/>
    <property type="molecule type" value="Genomic_DNA"/>
</dbReference>
<comment type="caution">
    <text evidence="1">The sequence shown here is derived from an EMBL/GenBank/DDBJ whole genome shotgun (WGS) entry which is preliminary data.</text>
</comment>
<reference evidence="1 2" key="1">
    <citation type="submission" date="2010-12" db="EMBL/GenBank/DDBJ databases">
        <authorList>
            <person name="Muzny D."/>
            <person name="Qin X."/>
            <person name="Deng J."/>
            <person name="Jiang H."/>
            <person name="Liu Y."/>
            <person name="Qu J."/>
            <person name="Song X.-Z."/>
            <person name="Zhang L."/>
            <person name="Thornton R."/>
            <person name="Coyle M."/>
            <person name="Francisco L."/>
            <person name="Jackson L."/>
            <person name="Javaid M."/>
            <person name="Korchina V."/>
            <person name="Kovar C."/>
            <person name="Mata R."/>
            <person name="Mathew T."/>
            <person name="Ngo R."/>
            <person name="Nguyen L."/>
            <person name="Nguyen N."/>
            <person name="Okwuonu G."/>
            <person name="Ongeri F."/>
            <person name="Pham C."/>
            <person name="Simmons D."/>
            <person name="Wilczek-Boney K."/>
            <person name="Hale W."/>
            <person name="Jakkamsetti A."/>
            <person name="Pham P."/>
            <person name="Ruth R."/>
            <person name="San Lucas F."/>
            <person name="Warren J."/>
            <person name="Zhang J."/>
            <person name="Zhao Z."/>
            <person name="Zhou C."/>
            <person name="Zhu D."/>
            <person name="Lee S."/>
            <person name="Bess C."/>
            <person name="Blankenburg K."/>
            <person name="Forbes L."/>
            <person name="Fu Q."/>
            <person name="Gubbala S."/>
            <person name="Hirani K."/>
            <person name="Jayaseelan J.C."/>
            <person name="Lara F."/>
            <person name="Munidasa M."/>
            <person name="Palculict T."/>
            <person name="Patil S."/>
            <person name="Pu L.-L."/>
            <person name="Saada N."/>
            <person name="Tang L."/>
            <person name="Weissenberger G."/>
            <person name="Zhu Y."/>
            <person name="Hemphill L."/>
            <person name="Shang Y."/>
            <person name="Youmans B."/>
            <person name="Ayvaz T."/>
            <person name="Ross M."/>
            <person name="Santibanez J."/>
            <person name="Aqrawi P."/>
            <person name="Gross S."/>
            <person name="Joshi V."/>
            <person name="Fowler G."/>
            <person name="Nazareth L."/>
            <person name="Reid J."/>
            <person name="Worley K."/>
            <person name="Petrosino J."/>
            <person name="Highlander S."/>
            <person name="Gibbs R."/>
        </authorList>
    </citation>
    <scope>NUCLEOTIDE SEQUENCE [LARGE SCALE GENOMIC DNA]</scope>
    <source>
        <strain evidence="1 2">ATCC 23263</strain>
    </source>
</reference>
<accession>E6MFS3</accession>
<gene>
    <name evidence="1" type="ORF">HMP0721_0834</name>
</gene>
<protein>
    <submittedName>
        <fullName evidence="1">Uncharacterized protein</fullName>
    </submittedName>
</protein>
<proteinExistence type="predicted"/>
<dbReference type="AlphaFoldDB" id="E6MFS3"/>
<dbReference type="HOGENOM" id="CLU_3295094_0_0_9"/>
<keyword evidence="2" id="KW-1185">Reference proteome</keyword>
<name>E6MFS3_9FIRM</name>
<sequence length="40" mass="4864">MAGEVFYWFCRFKILIVYNLNNKIYKSIDKILEVGYDNNK</sequence>
<evidence type="ECO:0000313" key="2">
    <source>
        <dbReference type="Proteomes" id="UP000004754"/>
    </source>
</evidence>
<dbReference type="Proteomes" id="UP000004754">
    <property type="component" value="Unassembled WGS sequence"/>
</dbReference>
<organism evidence="1 2">
    <name type="scientific">Pseudoramibacter alactolyticus ATCC 23263</name>
    <dbReference type="NCBI Taxonomy" id="887929"/>
    <lineage>
        <taxon>Bacteria</taxon>
        <taxon>Bacillati</taxon>
        <taxon>Bacillota</taxon>
        <taxon>Clostridia</taxon>
        <taxon>Eubacteriales</taxon>
        <taxon>Eubacteriaceae</taxon>
        <taxon>Pseudoramibacter</taxon>
    </lineage>
</organism>
<evidence type="ECO:0000313" key="1">
    <source>
        <dbReference type="EMBL" id="EFV02068.1"/>
    </source>
</evidence>
<dbReference type="STRING" id="887929.HMP0721_0834"/>